<feature type="domain" description="EF-hand" evidence="20">
    <location>
        <begin position="420"/>
        <end position="455"/>
    </location>
</feature>
<dbReference type="PROSITE" id="PS50222">
    <property type="entry name" value="EF_HAND_2"/>
    <property type="match status" value="4"/>
</dbReference>
<keyword evidence="11 17" id="KW-0067">ATP-binding</keyword>
<evidence type="ECO:0000256" key="11">
    <source>
        <dbReference type="ARBA" id="ARBA00022840"/>
    </source>
</evidence>
<feature type="domain" description="EF-hand" evidence="20">
    <location>
        <begin position="528"/>
        <end position="558"/>
    </location>
</feature>
<keyword evidence="7" id="KW-0677">Repeat</keyword>
<dbReference type="EMBL" id="CAJGYO010000007">
    <property type="protein sequence ID" value="CAD6245802.1"/>
    <property type="molecule type" value="Genomic_DNA"/>
</dbReference>
<keyword evidence="9" id="KW-0418">Kinase</keyword>
<dbReference type="PROSITE" id="PS00108">
    <property type="entry name" value="PROTEIN_KINASE_ST"/>
    <property type="match status" value="1"/>
</dbReference>
<dbReference type="Pfam" id="PF00069">
    <property type="entry name" value="Pkinase"/>
    <property type="match status" value="1"/>
</dbReference>
<keyword evidence="8 17" id="KW-0547">Nucleotide-binding</keyword>
<dbReference type="SMART" id="SM00054">
    <property type="entry name" value="EFh"/>
    <property type="match status" value="4"/>
</dbReference>
<dbReference type="PANTHER" id="PTHR24349">
    <property type="entry name" value="SERINE/THREONINE-PROTEIN KINASE"/>
    <property type="match status" value="1"/>
</dbReference>
<dbReference type="FunFam" id="1.10.238.10:FF:000050">
    <property type="entry name" value="Calcium-dependent protein kinase 7"/>
    <property type="match status" value="1"/>
</dbReference>
<keyword evidence="3" id="KW-0723">Serine/threonine-protein kinase</keyword>
<dbReference type="SMART" id="SM00220">
    <property type="entry name" value="S_TKc"/>
    <property type="match status" value="1"/>
</dbReference>
<comment type="similarity">
    <text evidence="14">Belongs to the protein kinase superfamily. Ser/Thr protein kinase family. CDPK subfamily.</text>
</comment>
<keyword evidence="5" id="KW-0519">Myristate</keyword>
<evidence type="ECO:0000256" key="14">
    <source>
        <dbReference type="ARBA" id="ARBA00024334"/>
    </source>
</evidence>
<evidence type="ECO:0000256" key="9">
    <source>
        <dbReference type="ARBA" id="ARBA00022777"/>
    </source>
</evidence>
<dbReference type="GO" id="GO:0016020">
    <property type="term" value="C:membrane"/>
    <property type="evidence" value="ECO:0007669"/>
    <property type="project" value="UniProtKB-SubCell"/>
</dbReference>
<dbReference type="GO" id="GO:0005509">
    <property type="term" value="F:calcium ion binding"/>
    <property type="evidence" value="ECO:0007669"/>
    <property type="project" value="InterPro"/>
</dbReference>
<comment type="caution">
    <text evidence="21">The sequence shown here is derived from an EMBL/GenBank/DDBJ whole genome shotgun (WGS) entry which is preliminary data.</text>
</comment>
<keyword evidence="13" id="KW-0449">Lipoprotein</keyword>
<dbReference type="InterPro" id="IPR018247">
    <property type="entry name" value="EF_Hand_1_Ca_BS"/>
</dbReference>
<dbReference type="Gene3D" id="1.10.238.10">
    <property type="entry name" value="EF-hand"/>
    <property type="match status" value="1"/>
</dbReference>
<dbReference type="GO" id="GO:0004674">
    <property type="term" value="F:protein serine/threonine kinase activity"/>
    <property type="evidence" value="ECO:0007669"/>
    <property type="project" value="UniProtKB-KW"/>
</dbReference>
<dbReference type="InterPro" id="IPR000719">
    <property type="entry name" value="Prot_kinase_dom"/>
</dbReference>
<dbReference type="Pfam" id="PF13499">
    <property type="entry name" value="EF-hand_7"/>
    <property type="match status" value="2"/>
</dbReference>
<evidence type="ECO:0000256" key="16">
    <source>
        <dbReference type="ARBA" id="ARBA00048679"/>
    </source>
</evidence>
<comment type="catalytic activity">
    <reaction evidence="16">
        <text>L-seryl-[protein] + ATP = O-phospho-L-seryl-[protein] + ADP + H(+)</text>
        <dbReference type="Rhea" id="RHEA:17989"/>
        <dbReference type="Rhea" id="RHEA-COMP:9863"/>
        <dbReference type="Rhea" id="RHEA-COMP:11604"/>
        <dbReference type="ChEBI" id="CHEBI:15378"/>
        <dbReference type="ChEBI" id="CHEBI:29999"/>
        <dbReference type="ChEBI" id="CHEBI:30616"/>
        <dbReference type="ChEBI" id="CHEBI:83421"/>
        <dbReference type="ChEBI" id="CHEBI:456216"/>
        <dbReference type="EC" id="2.7.11.1"/>
    </reaction>
</comment>
<evidence type="ECO:0000313" key="21">
    <source>
        <dbReference type="EMBL" id="CAD6245802.1"/>
    </source>
</evidence>
<keyword evidence="4" id="KW-0808">Transferase</keyword>
<feature type="domain" description="EF-hand" evidence="20">
    <location>
        <begin position="492"/>
        <end position="527"/>
    </location>
</feature>
<evidence type="ECO:0000256" key="3">
    <source>
        <dbReference type="ARBA" id="ARBA00022527"/>
    </source>
</evidence>
<comment type="subcellular location">
    <subcellularLocation>
        <location evidence="1">Membrane</location>
        <topology evidence="1">Lipid-anchor</topology>
    </subcellularLocation>
</comment>
<feature type="compositionally biased region" description="Low complexity" evidence="18">
    <location>
        <begin position="35"/>
        <end position="46"/>
    </location>
</feature>
<feature type="binding site" evidence="17">
    <location>
        <position position="102"/>
    </location>
    <ligand>
        <name>ATP</name>
        <dbReference type="ChEBI" id="CHEBI:30616"/>
    </ligand>
</feature>
<organism evidence="21 22">
    <name type="scientific">Miscanthus lutarioriparius</name>
    <dbReference type="NCBI Taxonomy" id="422564"/>
    <lineage>
        <taxon>Eukaryota</taxon>
        <taxon>Viridiplantae</taxon>
        <taxon>Streptophyta</taxon>
        <taxon>Embryophyta</taxon>
        <taxon>Tracheophyta</taxon>
        <taxon>Spermatophyta</taxon>
        <taxon>Magnoliopsida</taxon>
        <taxon>Liliopsida</taxon>
        <taxon>Poales</taxon>
        <taxon>Poaceae</taxon>
        <taxon>PACMAD clade</taxon>
        <taxon>Panicoideae</taxon>
        <taxon>Andropogonodae</taxon>
        <taxon>Andropogoneae</taxon>
        <taxon>Saccharinae</taxon>
        <taxon>Miscanthus</taxon>
    </lineage>
</organism>
<comment type="catalytic activity">
    <reaction evidence="15">
        <text>L-threonyl-[protein] + ATP = O-phospho-L-threonyl-[protein] + ADP + H(+)</text>
        <dbReference type="Rhea" id="RHEA:46608"/>
        <dbReference type="Rhea" id="RHEA-COMP:11060"/>
        <dbReference type="Rhea" id="RHEA-COMP:11605"/>
        <dbReference type="ChEBI" id="CHEBI:15378"/>
        <dbReference type="ChEBI" id="CHEBI:30013"/>
        <dbReference type="ChEBI" id="CHEBI:30616"/>
        <dbReference type="ChEBI" id="CHEBI:61977"/>
        <dbReference type="ChEBI" id="CHEBI:456216"/>
        <dbReference type="EC" id="2.7.11.1"/>
    </reaction>
</comment>
<evidence type="ECO:0000256" key="18">
    <source>
        <dbReference type="SAM" id="MobiDB-lite"/>
    </source>
</evidence>
<dbReference type="InterPro" id="IPR017441">
    <property type="entry name" value="Protein_kinase_ATP_BS"/>
</dbReference>
<dbReference type="SUPFAM" id="SSF47473">
    <property type="entry name" value="EF-hand"/>
    <property type="match status" value="1"/>
</dbReference>
<dbReference type="InterPro" id="IPR008271">
    <property type="entry name" value="Ser/Thr_kinase_AS"/>
</dbReference>
<evidence type="ECO:0000256" key="10">
    <source>
        <dbReference type="ARBA" id="ARBA00022837"/>
    </source>
</evidence>
<feature type="region of interest" description="Disordered" evidence="18">
    <location>
        <begin position="25"/>
        <end position="59"/>
    </location>
</feature>
<dbReference type="FunFam" id="1.10.510.10:FF:000067">
    <property type="entry name" value="calcium-dependent protein kinase 13"/>
    <property type="match status" value="1"/>
</dbReference>
<evidence type="ECO:0000256" key="15">
    <source>
        <dbReference type="ARBA" id="ARBA00047899"/>
    </source>
</evidence>
<proteinExistence type="inferred from homology"/>
<dbReference type="EC" id="2.7.11.1" evidence="2"/>
<evidence type="ECO:0000256" key="1">
    <source>
        <dbReference type="ARBA" id="ARBA00004635"/>
    </source>
</evidence>
<dbReference type="InterPro" id="IPR011992">
    <property type="entry name" value="EF-hand-dom_pair"/>
</dbReference>
<dbReference type="PROSITE" id="PS50011">
    <property type="entry name" value="PROTEIN_KINASE_DOM"/>
    <property type="match status" value="1"/>
</dbReference>
<evidence type="ECO:0000256" key="7">
    <source>
        <dbReference type="ARBA" id="ARBA00022737"/>
    </source>
</evidence>
<keyword evidence="12" id="KW-0472">Membrane</keyword>
<reference evidence="21" key="1">
    <citation type="submission" date="2020-10" db="EMBL/GenBank/DDBJ databases">
        <authorList>
            <person name="Han B."/>
            <person name="Lu T."/>
            <person name="Zhao Q."/>
            <person name="Huang X."/>
            <person name="Zhao Y."/>
        </authorList>
    </citation>
    <scope>NUCLEOTIDE SEQUENCE</scope>
</reference>
<evidence type="ECO:0000259" key="20">
    <source>
        <dbReference type="PROSITE" id="PS50222"/>
    </source>
</evidence>
<dbReference type="InterPro" id="IPR050205">
    <property type="entry name" value="CDPK_Ser/Thr_kinases"/>
</dbReference>
<dbReference type="Proteomes" id="UP000604825">
    <property type="component" value="Unassembled WGS sequence"/>
</dbReference>
<dbReference type="Gene3D" id="1.10.510.10">
    <property type="entry name" value="Transferase(Phosphotransferase) domain 1"/>
    <property type="match status" value="1"/>
</dbReference>
<feature type="compositionally biased region" description="Basic and acidic residues" evidence="18">
    <location>
        <begin position="25"/>
        <end position="34"/>
    </location>
</feature>
<accession>A0A811PMP5</accession>
<dbReference type="PROSITE" id="PS00018">
    <property type="entry name" value="EF_HAND_1"/>
    <property type="match status" value="4"/>
</dbReference>
<gene>
    <name evidence="21" type="ORF">NCGR_LOCUS30089</name>
</gene>
<feature type="compositionally biased region" description="Low complexity" evidence="18">
    <location>
        <begin position="129"/>
        <end position="152"/>
    </location>
</feature>
<dbReference type="InterPro" id="IPR011009">
    <property type="entry name" value="Kinase-like_dom_sf"/>
</dbReference>
<dbReference type="InterPro" id="IPR002048">
    <property type="entry name" value="EF_hand_dom"/>
</dbReference>
<evidence type="ECO:0000256" key="2">
    <source>
        <dbReference type="ARBA" id="ARBA00012513"/>
    </source>
</evidence>
<evidence type="ECO:0000256" key="17">
    <source>
        <dbReference type="PROSITE-ProRule" id="PRU10141"/>
    </source>
</evidence>
<dbReference type="GO" id="GO:0005524">
    <property type="term" value="F:ATP binding"/>
    <property type="evidence" value="ECO:0007669"/>
    <property type="project" value="UniProtKB-UniRule"/>
</dbReference>
<sequence>MGGCYSAFACSRKLRGRISFVLPVTERDRDDRSSDGGASSVASTSPSPSPRKNDADAGPLVVRTTAAEFARRYVLGRELGRGEFGVTRRCRDAATGEALACKTIRRHRRPRGGGGGAGVRRLRAGDGAGNAAGPHGPAGAPPAAAGQQDAAAAAHAADVQREVAIMRRMSSRGGAAVVRLREACCEDAGGGAVHLVMELCEGGELFDRIVARGHYSERAAAGVFGTIVDVVRLCHSNGVIHRDLKPENFLFANKSEDSPLKVIDFGLSVFFSPGDRFTEVVGSAYYMAPEVLKRNYGPEVDIWSAGVILYILLCGVPPFWGDNDEKIAQAVLRGVIDFNREPWPRVSANAKDLIRRMLDPDPSTRLTARQVLEHPWLKNADTAPNVSLGEAVRARLQQFSAMNKFKKKALGVVARNLPVEELDKYVQMFHLMDKDHNGNLTLEELMEGLHINGQHVPESEIRMLLEAADTDGNGTLDCDEFVTVSLHLKKMSNDEYLASAFRYFDKDGSGFIEPEELREELGPNDQAILDIIRDVDTDQDGRISYQEFELMMKSGTDWRNGSRQYSRANFSSLSRKLCKDMS</sequence>
<dbReference type="AlphaFoldDB" id="A0A811PMP5"/>
<evidence type="ECO:0000256" key="13">
    <source>
        <dbReference type="ARBA" id="ARBA00023288"/>
    </source>
</evidence>
<name>A0A811PMP5_9POAL</name>
<keyword evidence="6" id="KW-0479">Metal-binding</keyword>
<dbReference type="SUPFAM" id="SSF56112">
    <property type="entry name" value="Protein kinase-like (PK-like)"/>
    <property type="match status" value="1"/>
</dbReference>
<dbReference type="CDD" id="cd00051">
    <property type="entry name" value="EFh"/>
    <property type="match status" value="1"/>
</dbReference>
<protein>
    <recommendedName>
        <fullName evidence="2">non-specific serine/threonine protein kinase</fullName>
        <ecNumber evidence="2">2.7.11.1</ecNumber>
    </recommendedName>
</protein>
<evidence type="ECO:0000259" key="19">
    <source>
        <dbReference type="PROSITE" id="PS50011"/>
    </source>
</evidence>
<evidence type="ECO:0000313" key="22">
    <source>
        <dbReference type="Proteomes" id="UP000604825"/>
    </source>
</evidence>
<evidence type="ECO:0000256" key="6">
    <source>
        <dbReference type="ARBA" id="ARBA00022723"/>
    </source>
</evidence>
<dbReference type="PROSITE" id="PS00107">
    <property type="entry name" value="PROTEIN_KINASE_ATP"/>
    <property type="match status" value="1"/>
</dbReference>
<feature type="domain" description="EF-hand" evidence="20">
    <location>
        <begin position="456"/>
        <end position="491"/>
    </location>
</feature>
<evidence type="ECO:0000256" key="5">
    <source>
        <dbReference type="ARBA" id="ARBA00022707"/>
    </source>
</evidence>
<dbReference type="OrthoDB" id="40902at2759"/>
<feature type="region of interest" description="Disordered" evidence="18">
    <location>
        <begin position="106"/>
        <end position="152"/>
    </location>
</feature>
<keyword evidence="10" id="KW-0106">Calcium</keyword>
<keyword evidence="22" id="KW-1185">Reference proteome</keyword>
<evidence type="ECO:0000256" key="4">
    <source>
        <dbReference type="ARBA" id="ARBA00022679"/>
    </source>
</evidence>
<evidence type="ECO:0000256" key="8">
    <source>
        <dbReference type="ARBA" id="ARBA00022741"/>
    </source>
</evidence>
<dbReference type="Gene3D" id="3.30.200.20">
    <property type="entry name" value="Phosphorylase Kinase, domain 1"/>
    <property type="match status" value="2"/>
</dbReference>
<evidence type="ECO:0000256" key="12">
    <source>
        <dbReference type="ARBA" id="ARBA00023136"/>
    </source>
</evidence>
<feature type="domain" description="Protein kinase" evidence="19">
    <location>
        <begin position="73"/>
        <end position="377"/>
    </location>
</feature>
<dbReference type="CDD" id="cd05117">
    <property type="entry name" value="STKc_CAMK"/>
    <property type="match status" value="1"/>
</dbReference>